<sequence>MTAPAPDTGMARERTALSWRRTAVSAMGTAALFINHAVSNGWRHAAAAPLAAAVVLGVLALMCFERNRLLREGQDAHSRRAVTVTTVVIVLVCAVALYIGLRDPLR</sequence>
<dbReference type="EMBL" id="JAHKNI010000002">
    <property type="protein sequence ID" value="MBU3061412.1"/>
    <property type="molecule type" value="Genomic_DNA"/>
</dbReference>
<dbReference type="Pfam" id="PF02656">
    <property type="entry name" value="DUF202"/>
    <property type="match status" value="1"/>
</dbReference>
<feature type="domain" description="DUF202" evidence="6">
    <location>
        <begin position="7"/>
        <end position="67"/>
    </location>
</feature>
<protein>
    <submittedName>
        <fullName evidence="7">DUF202 domain-containing protein</fullName>
    </submittedName>
</protein>
<name>A0ABS6ATQ1_9NOCA</name>
<evidence type="ECO:0000313" key="7">
    <source>
        <dbReference type="EMBL" id="MBU3061412.1"/>
    </source>
</evidence>
<evidence type="ECO:0000256" key="3">
    <source>
        <dbReference type="ARBA" id="ARBA00022989"/>
    </source>
</evidence>
<comment type="caution">
    <text evidence="7">The sequence shown here is derived from an EMBL/GenBank/DDBJ whole genome shotgun (WGS) entry which is preliminary data.</text>
</comment>
<evidence type="ECO:0000256" key="5">
    <source>
        <dbReference type="SAM" id="Phobius"/>
    </source>
</evidence>
<keyword evidence="8" id="KW-1185">Reference proteome</keyword>
<evidence type="ECO:0000256" key="4">
    <source>
        <dbReference type="ARBA" id="ARBA00023136"/>
    </source>
</evidence>
<proteinExistence type="predicted"/>
<feature type="transmembrane region" description="Helical" evidence="5">
    <location>
        <begin position="82"/>
        <end position="101"/>
    </location>
</feature>
<keyword evidence="4 5" id="KW-0472">Membrane</keyword>
<reference evidence="7 8" key="1">
    <citation type="submission" date="2021-06" db="EMBL/GenBank/DDBJ databases">
        <title>Actinomycetes sequencing.</title>
        <authorList>
            <person name="Shan Q."/>
        </authorList>
    </citation>
    <scope>NUCLEOTIDE SEQUENCE [LARGE SCALE GENOMIC DNA]</scope>
    <source>
        <strain evidence="7 8">NEAU-G5</strain>
    </source>
</reference>
<evidence type="ECO:0000313" key="8">
    <source>
        <dbReference type="Proteomes" id="UP000733379"/>
    </source>
</evidence>
<dbReference type="Proteomes" id="UP000733379">
    <property type="component" value="Unassembled WGS sequence"/>
</dbReference>
<dbReference type="InterPro" id="IPR003807">
    <property type="entry name" value="DUF202"/>
</dbReference>
<comment type="subcellular location">
    <subcellularLocation>
        <location evidence="1">Endomembrane system</location>
        <topology evidence="1">Multi-pass membrane protein</topology>
    </subcellularLocation>
</comment>
<evidence type="ECO:0000256" key="2">
    <source>
        <dbReference type="ARBA" id="ARBA00022692"/>
    </source>
</evidence>
<dbReference type="RefSeq" id="WP_215916298.1">
    <property type="nucleotide sequence ID" value="NZ_JAHKNI010000002.1"/>
</dbReference>
<feature type="transmembrane region" description="Helical" evidence="5">
    <location>
        <begin position="44"/>
        <end position="62"/>
    </location>
</feature>
<evidence type="ECO:0000256" key="1">
    <source>
        <dbReference type="ARBA" id="ARBA00004127"/>
    </source>
</evidence>
<keyword evidence="2 5" id="KW-0812">Transmembrane</keyword>
<gene>
    <name evidence="7" type="ORF">KO481_07735</name>
</gene>
<accession>A0ABS6ATQ1</accession>
<evidence type="ECO:0000259" key="6">
    <source>
        <dbReference type="Pfam" id="PF02656"/>
    </source>
</evidence>
<organism evidence="7 8">
    <name type="scientific">Nocardia albiluteola</name>
    <dbReference type="NCBI Taxonomy" id="2842303"/>
    <lineage>
        <taxon>Bacteria</taxon>
        <taxon>Bacillati</taxon>
        <taxon>Actinomycetota</taxon>
        <taxon>Actinomycetes</taxon>
        <taxon>Mycobacteriales</taxon>
        <taxon>Nocardiaceae</taxon>
        <taxon>Nocardia</taxon>
    </lineage>
</organism>
<keyword evidence="3 5" id="KW-1133">Transmembrane helix</keyword>